<keyword evidence="3" id="KW-1185">Reference proteome</keyword>
<evidence type="ECO:0000259" key="1">
    <source>
        <dbReference type="Pfam" id="PF12146"/>
    </source>
</evidence>
<dbReference type="AlphaFoldDB" id="A0A1I4RPE5"/>
<dbReference type="Gene3D" id="3.40.50.1820">
    <property type="entry name" value="alpha/beta hydrolase"/>
    <property type="match status" value="1"/>
</dbReference>
<dbReference type="EMBL" id="FOUE01000004">
    <property type="protein sequence ID" value="SFM53860.1"/>
    <property type="molecule type" value="Genomic_DNA"/>
</dbReference>
<accession>A0A1I4RPE5</accession>
<dbReference type="Proteomes" id="UP000198519">
    <property type="component" value="Unassembled WGS sequence"/>
</dbReference>
<evidence type="ECO:0000313" key="3">
    <source>
        <dbReference type="Proteomes" id="UP000198519"/>
    </source>
</evidence>
<organism evidence="2 3">
    <name type="scientific">Marinobacter zhejiangensis</name>
    <dbReference type="NCBI Taxonomy" id="488535"/>
    <lineage>
        <taxon>Bacteria</taxon>
        <taxon>Pseudomonadati</taxon>
        <taxon>Pseudomonadota</taxon>
        <taxon>Gammaproteobacteria</taxon>
        <taxon>Pseudomonadales</taxon>
        <taxon>Marinobacteraceae</taxon>
        <taxon>Marinobacter</taxon>
    </lineage>
</organism>
<keyword evidence="2" id="KW-0378">Hydrolase</keyword>
<protein>
    <submittedName>
        <fullName evidence="2">Alpha/beta hydrolase family protein</fullName>
    </submittedName>
</protein>
<sequence>MRERVVTVGEDQPLVGILSEPSTDQITEPRTAVILLNSGVIHRVGSCRLSVTLARALTEKAGIPTFRFDFSGIGDSEARRGTLTANQAAVDEVQEVMDYLGKWKKYDRFILYGLCSGAFAAYRTALSDQRVLGTVQLDGYCYLTWKSYFHYYAPRLLSPARWYSLILRKLGLKKVKKGVEVSGIEERFFEVPDFSSYPPKADVEQGLKKLNERGLHMLYVFLGNEHYSYLNQFRDCFRSVPFGENLTVIHRPLATHILSEPEDQAVVVDAIAAWVHKLQQTA</sequence>
<gene>
    <name evidence="2" type="ORF">SAMN04487963_2866</name>
</gene>
<dbReference type="Pfam" id="PF12146">
    <property type="entry name" value="Hydrolase_4"/>
    <property type="match status" value="1"/>
</dbReference>
<dbReference type="InterPro" id="IPR022742">
    <property type="entry name" value="Hydrolase_4"/>
</dbReference>
<evidence type="ECO:0000313" key="2">
    <source>
        <dbReference type="EMBL" id="SFM53860.1"/>
    </source>
</evidence>
<dbReference type="STRING" id="488535.SAMN04487963_2866"/>
<feature type="domain" description="Serine aminopeptidase S33" evidence="1">
    <location>
        <begin position="32"/>
        <end position="171"/>
    </location>
</feature>
<name>A0A1I4RPE5_9GAMM</name>
<dbReference type="InterPro" id="IPR029058">
    <property type="entry name" value="AB_hydrolase_fold"/>
</dbReference>
<dbReference type="GO" id="GO:0016787">
    <property type="term" value="F:hydrolase activity"/>
    <property type="evidence" value="ECO:0007669"/>
    <property type="project" value="UniProtKB-KW"/>
</dbReference>
<reference evidence="3" key="1">
    <citation type="submission" date="2016-10" db="EMBL/GenBank/DDBJ databases">
        <authorList>
            <person name="Varghese N."/>
            <person name="Submissions S."/>
        </authorList>
    </citation>
    <scope>NUCLEOTIDE SEQUENCE [LARGE SCALE GENOMIC DNA]</scope>
    <source>
        <strain evidence="3">CGMCC 1.7061</strain>
    </source>
</reference>
<proteinExistence type="predicted"/>
<dbReference type="SUPFAM" id="SSF53474">
    <property type="entry name" value="alpha/beta-Hydrolases"/>
    <property type="match status" value="1"/>
</dbReference>